<name>A0A0H5BL33_MYRV9</name>
<proteinExistence type="predicted"/>
<evidence type="ECO:0000256" key="1">
    <source>
        <dbReference type="SAM" id="MobiDB-lite"/>
    </source>
</evidence>
<reference evidence="2" key="1">
    <citation type="journal article" date="2010" name="Virology">
        <title>Mycoreovirus 1 S4-coded protein is dispensable for viral replication but necessary for efficient vertical transmission and normal symptom induction.</title>
        <authorList>
            <person name="Eusebio-Cope A."/>
            <person name="Sun L."/>
            <person name="Hillman B.I."/>
            <person name="Suzuki N."/>
        </authorList>
    </citation>
    <scope>NUCLEOTIDE SEQUENCE</scope>
    <source>
        <strain evidence="2">MyRV1/S4ss3/S2Db</strain>
    </source>
</reference>
<dbReference type="EMBL" id="LC019125">
    <property type="protein sequence ID" value="BAS02070.1"/>
    <property type="molecule type" value="Genomic_RNA"/>
</dbReference>
<organism evidence="2">
    <name type="scientific">Cryphonectria parasitica mycoreovirus 1 (strain 9B21)</name>
    <name type="common">CpMYRV-1</name>
    <dbReference type="NCBI Taxonomy" id="230407"/>
    <lineage>
        <taxon>Viruses</taxon>
        <taxon>Riboviria</taxon>
        <taxon>Orthornavirae</taxon>
        <taxon>Duplornaviricota</taxon>
        <taxon>Resentoviricetes</taxon>
        <taxon>Reovirales</taxon>
        <taxon>Spinareoviridae</taxon>
        <taxon>Mycoreovirus</taxon>
        <taxon>Mycoreovirus alcryphonectriae</taxon>
        <taxon>Mycoreovirus 1</taxon>
    </lineage>
</organism>
<protein>
    <submittedName>
        <fullName evidence="2">VP2 protein</fullName>
    </submittedName>
</protein>
<evidence type="ECO:0000313" key="2">
    <source>
        <dbReference type="EMBL" id="BAS02070.1"/>
    </source>
</evidence>
<sequence length="2056" mass="228905">MSTSAKKTPESKTEDKIEPVIEQTSNDKPEPPPNKVDSVITVPTSLINQVIQTASLQENGIVALLNHARYISDINNIHVQSAETHPVPAVGLLGSPSLVSLKYTSTHSSVEFPTTTPHFYAARPIPSDNTSELLRIPPVNVVCDPFPFIPGMAKQYSVSNYNVRLMIDVSHPGIEMIIDPFSISNTKITVDGIQAFDINAFSGGLITDANSGFGSRGMPYIFSLISGLLAVSRKIGRFVMIDNIGNEKNRVLTDRIECPTVPGLSHMRGRFLKDDYERYPHVFEAIPLVTNLPWFRREIEDNVTTVPFGTNHSIPPPNVSNMKVAEYVYCGTDVTMAQFHSNFLDEVSSLRFSHVQYIRLLNSLVVNRNEITGYTTLLQFREYSAAHVPLQLSALDYSTFPYDRRTSDCLRFMVHYSAAFRVAFSDFTSSLISSIIQQSEIKTAADFNATHTGMGNTINNSTTSFHEVLRGFLENIRPTTSHDITRALSLEFFPSFYDLAPTSTHYGAVMATTFLTDLLTLAMTFVMHPVTYSYNPHLKAYAILEFCQAYFNQEVETLLQQSGWGTNVTGIVITDVPSIAPSRIESGVYSFTLLQPVNLQPLVPPPMWNLFTRTLAFLNAPFQTYTVSRPAIAYAQARNVVIPGVPIVPSGPYSRAPPVATYLLSVIQLATTYTTISKQVGLGMSTSKLAAAMTSWRVVVRAMILNFGEWFHGVYCFAAYNAALLYRLIMPYDNTPPTNWQAFPSVQEDLARLNLHNIHNAPRIIPTQAMFPHDDTRTVLGPKHMHSILALYHTPSSAHVCGKLNADKTVADWPDLVSFYYGIDPQEIVEIYKTVLNLASSFGESIQLSSEMSTGDLLSPDLRVLLRSGIMAKVFSARTFQLFAKFLGVGVTDGSIMSQSGSLIDMFNTDPRIYFPNTGMTTVFTDQLIQSNPVGDMIRPAVRNNFRILLDSVFGPEGMMPITSGFTASLEMHSNLRFSLTHSIRQVEIIFGTGHQVQYDDGLRGLHIFSCTANQIDATGQRVPIGNMIAFAHIEQLIDNLSISGLLAVSRKIGRFVMIDNIGNEKNRVLTDRIECPTVPGLSHMRGRFLKDDYERYPHVFEAIPLVTNLPWFRREIEDNVTTVPFGTNHSIPPPNVSNMKVAEYVYCGTDVTMAQFHSNFLDEVSSLRFSHVQYIRLLNSLVVNRNEITGYTTLLQFREYSAAHVPLQLSALDYSTFPYDRRTSDCLRFMVHYSAAFRVAFSDFTSSLISSIIQQSEIKTAADFNATHTGMGNTINNSTTSFHEVLRGFLENIRPTTSHDITRALSLEFFPSFYDLAPTSTHYGAVMATTFLTDLLTLAMTFVMHPVTYSYNPHLKAYAILEFCQAYFNQEVETLLQQSGWGTNVTGIVITDVPSIAPSRIESGVYSFTLLQPVNLQPLVPPPMWNLFTRTLAFLNAPFQTYTVSRPAIAYAQARNVVIPGVPIVPSGPYSRAPPVATYLLSVIQLATTYTTISKQVGLGMSTSKLAAAMTSWRVVVRAMILNFGEWFHGVYCFAAYNAALLYRLIMPYDNTPPTNWQAFPSVQEDLARLNLHNIHNAPRIIPTQAMFPHDDTRTVLGPKHMHSILALYHTPSSAHVCGKLNADKTVADWPDLVSFYYGIDPQEIVEIYKTVLNLASSFGESIQLSSEMSTGDLLSPDLRVLLRSGIMAKVFSARTFQLFAKFLGVGVTDGSIMSQSGSLIDMFNTDPRIYFPNTGMTTVFTDQLIQSNPVGDMIRPAVRNNFRILLDSVFGPEGMMPITSGFTASLEMHSNLRFSLTHSIRQVEIIFGTGHQVQYDDGLRGLHIFSCTANQIDATGQRVPIGNMIAFAHIEQLIDNLSTIVGYSVVRPIAIVPEINQLPAVLVEDIITAFLGNVICLSFPEHRVVRSYAYLSPASVVAATQLERNLVREILEDRTVTHCHHIRIFDTEIIQGVFETTMRKPLLPQRPKCPVELTTHLHTPNARVGGTPINFDRFLPLVEVDASGRLLATNQRGVKRDAITTRPYALRTPLLVWMQSPYQKLEGTVHSQTVRVGI</sequence>
<organismHost>
    <name type="scientific">Cryphonectria parasitica</name>
    <name type="common">Chestnut blight fungus</name>
    <name type="synonym">Endothia parasitica</name>
    <dbReference type="NCBI Taxonomy" id="5116"/>
</organismHost>
<feature type="region of interest" description="Disordered" evidence="1">
    <location>
        <begin position="1"/>
        <end position="35"/>
    </location>
</feature>
<feature type="compositionally biased region" description="Basic and acidic residues" evidence="1">
    <location>
        <begin position="7"/>
        <end position="30"/>
    </location>
</feature>
<accession>A0A0H5BL33</accession>
<reference evidence="2" key="2">
    <citation type="submission" date="2015-01" db="EMBL/GenBank/DDBJ databases">
        <title>Mycoreovirus genome rearrangements associated with RNA silencing deficiency.</title>
        <authorList>
            <person name="Cope A."/>
            <person name="Suzuki N."/>
        </authorList>
    </citation>
    <scope>NUCLEOTIDE SEQUENCE</scope>
    <source>
        <strain evidence="2">MyRV1/S4ss3/S2Db</strain>
    </source>
</reference>